<keyword evidence="1" id="KW-1133">Transmembrane helix</keyword>
<organism evidence="2 3">
    <name type="scientific">Strongylocentrotus purpuratus</name>
    <name type="common">Purple sea urchin</name>
    <dbReference type="NCBI Taxonomy" id="7668"/>
    <lineage>
        <taxon>Eukaryota</taxon>
        <taxon>Metazoa</taxon>
        <taxon>Echinodermata</taxon>
        <taxon>Eleutherozoa</taxon>
        <taxon>Echinozoa</taxon>
        <taxon>Echinoidea</taxon>
        <taxon>Euechinoidea</taxon>
        <taxon>Echinacea</taxon>
        <taxon>Camarodonta</taxon>
        <taxon>Echinidea</taxon>
        <taxon>Strongylocentrotidae</taxon>
        <taxon>Strongylocentrotus</taxon>
    </lineage>
</organism>
<sequence length="179" mass="19296">MYAETKRRTYFQMGIFLVGIGFLLSLLGVYYVNGLTYIGSTVYGLATQRAATLWGGILLVCLGLRNVTLGHPTNRFATDSMWDTFSAIFTNLLAFLISGAVVGVTLWGHVDFLKDADVTTLEGSTELVNLIAILLLGTLGMLTTIVGCIVACFPISDSDGQAPPAGEQYAMENQGFNKH</sequence>
<proteinExistence type="predicted"/>
<feature type="transmembrane region" description="Helical" evidence="1">
    <location>
        <begin position="51"/>
        <end position="67"/>
    </location>
</feature>
<dbReference type="OMA" id="EQYAMEN"/>
<keyword evidence="3" id="KW-1185">Reference proteome</keyword>
<keyword evidence="1" id="KW-0812">Transmembrane</keyword>
<evidence type="ECO:0000313" key="2">
    <source>
        <dbReference type="EnsemblMetazoa" id="XP_011679572"/>
    </source>
</evidence>
<keyword evidence="1" id="KW-0472">Membrane</keyword>
<dbReference type="Proteomes" id="UP000007110">
    <property type="component" value="Unassembled WGS sequence"/>
</dbReference>
<evidence type="ECO:0000256" key="1">
    <source>
        <dbReference type="SAM" id="Phobius"/>
    </source>
</evidence>
<dbReference type="InParanoid" id="A0A7M7HIF1"/>
<reference evidence="2" key="2">
    <citation type="submission" date="2021-01" db="UniProtKB">
        <authorList>
            <consortium name="EnsemblMetazoa"/>
        </authorList>
    </citation>
    <scope>IDENTIFICATION</scope>
</reference>
<evidence type="ECO:0000313" key="3">
    <source>
        <dbReference type="Proteomes" id="UP000007110"/>
    </source>
</evidence>
<reference evidence="3" key="1">
    <citation type="submission" date="2015-02" db="EMBL/GenBank/DDBJ databases">
        <title>Genome sequencing for Strongylocentrotus purpuratus.</title>
        <authorList>
            <person name="Murali S."/>
            <person name="Liu Y."/>
            <person name="Vee V."/>
            <person name="English A."/>
            <person name="Wang M."/>
            <person name="Skinner E."/>
            <person name="Han Y."/>
            <person name="Muzny D.M."/>
            <person name="Worley K.C."/>
            <person name="Gibbs R.A."/>
        </authorList>
    </citation>
    <scope>NUCLEOTIDE SEQUENCE</scope>
</reference>
<dbReference type="AlphaFoldDB" id="A0A7M7HIF1"/>
<dbReference type="OrthoDB" id="10084204at2759"/>
<dbReference type="EnsemblMetazoa" id="XM_011681270">
    <property type="protein sequence ID" value="XP_011679572"/>
    <property type="gene ID" value="LOC590042"/>
</dbReference>
<protein>
    <submittedName>
        <fullName evidence="2">Uncharacterized protein</fullName>
    </submittedName>
</protein>
<dbReference type="RefSeq" id="XP_011679572.1">
    <property type="nucleotide sequence ID" value="XM_011681270.2"/>
</dbReference>
<accession>A0A7M7HIF1</accession>
<feature type="transmembrane region" description="Helical" evidence="1">
    <location>
        <begin position="12"/>
        <end position="31"/>
    </location>
</feature>
<dbReference type="GeneID" id="590042"/>
<name>A0A7M7HIF1_STRPU</name>
<dbReference type="KEGG" id="spu:590042"/>
<feature type="transmembrane region" description="Helical" evidence="1">
    <location>
        <begin position="130"/>
        <end position="153"/>
    </location>
</feature>
<feature type="transmembrane region" description="Helical" evidence="1">
    <location>
        <begin position="88"/>
        <end position="110"/>
    </location>
</feature>